<organism evidence="1 2">
    <name type="scientific">Tahibacter soli</name>
    <dbReference type="NCBI Taxonomy" id="2983605"/>
    <lineage>
        <taxon>Bacteria</taxon>
        <taxon>Pseudomonadati</taxon>
        <taxon>Pseudomonadota</taxon>
        <taxon>Gammaproteobacteria</taxon>
        <taxon>Lysobacterales</taxon>
        <taxon>Rhodanobacteraceae</taxon>
        <taxon>Tahibacter</taxon>
    </lineage>
</organism>
<dbReference type="RefSeq" id="WP_263540819.1">
    <property type="nucleotide sequence ID" value="NZ_JAOVZO020000019.1"/>
</dbReference>
<proteinExistence type="predicted"/>
<evidence type="ECO:0000313" key="2">
    <source>
        <dbReference type="Proteomes" id="UP001139971"/>
    </source>
</evidence>
<dbReference type="EMBL" id="JAOVZO020000019">
    <property type="protein sequence ID" value="MDC8014943.1"/>
    <property type="molecule type" value="Genomic_DNA"/>
</dbReference>
<keyword evidence="2" id="KW-1185">Reference proteome</keyword>
<protein>
    <submittedName>
        <fullName evidence="1">Uncharacterized protein</fullName>
    </submittedName>
</protein>
<comment type="caution">
    <text evidence="1">The sequence shown here is derived from an EMBL/GenBank/DDBJ whole genome shotgun (WGS) entry which is preliminary data.</text>
</comment>
<reference evidence="1" key="1">
    <citation type="submission" date="2023-02" db="EMBL/GenBank/DDBJ databases">
        <title>Tahibacter soli sp. nov. isolated from soil.</title>
        <authorList>
            <person name="Baek J.H."/>
            <person name="Lee J.K."/>
            <person name="Choi D.G."/>
            <person name="Jeon C.O."/>
        </authorList>
    </citation>
    <scope>NUCLEOTIDE SEQUENCE</scope>
    <source>
        <strain evidence="1">BL</strain>
    </source>
</reference>
<sequence>MPAASFAVPVQWTLSGVRFADGGTASGSFVYDADTQLLSAWSIAVDGGNATAFPPITYHTSNSTIYADSGFSNPQPTIIATLGGSQRQIRVTPIAALTNAGGTVAINLATAGGNSGSIECYNCGPSREIVAGDLVGGTPTFSIRPGIAGNWNNRDQDGHGFQFELLPGGVMTAIWFAFDNAGNQAWISAAGVINGNSVTMGAGRVLAGRFPPNFNTNTVERRQWGTLVFTFSDCDNGKVEWTSTDPAFTPTGTLDIKRLTRLDGLACP</sequence>
<gene>
    <name evidence="1" type="ORF">OD750_020555</name>
</gene>
<evidence type="ECO:0000313" key="1">
    <source>
        <dbReference type="EMBL" id="MDC8014943.1"/>
    </source>
</evidence>
<dbReference type="AlphaFoldDB" id="A0A9X3YQ70"/>
<accession>A0A9X3YQ70</accession>
<dbReference type="Proteomes" id="UP001139971">
    <property type="component" value="Unassembled WGS sequence"/>
</dbReference>
<name>A0A9X3YQ70_9GAMM</name>